<evidence type="ECO:0000313" key="2">
    <source>
        <dbReference type="Proteomes" id="UP000217257"/>
    </source>
</evidence>
<dbReference type="AlphaFoldDB" id="A0A250JM65"/>
<gene>
    <name evidence="1" type="ORF">CYFUS_009673</name>
</gene>
<evidence type="ECO:0000313" key="1">
    <source>
        <dbReference type="EMBL" id="ATB44186.1"/>
    </source>
</evidence>
<evidence type="ECO:0008006" key="3">
    <source>
        <dbReference type="Google" id="ProtNLM"/>
    </source>
</evidence>
<dbReference type="Proteomes" id="UP000217257">
    <property type="component" value="Chromosome"/>
</dbReference>
<accession>A0A250JM65</accession>
<organism evidence="1 2">
    <name type="scientific">Cystobacter fuscus</name>
    <dbReference type="NCBI Taxonomy" id="43"/>
    <lineage>
        <taxon>Bacteria</taxon>
        <taxon>Pseudomonadati</taxon>
        <taxon>Myxococcota</taxon>
        <taxon>Myxococcia</taxon>
        <taxon>Myxococcales</taxon>
        <taxon>Cystobacterineae</taxon>
        <taxon>Archangiaceae</taxon>
        <taxon>Cystobacter</taxon>
    </lineage>
</organism>
<dbReference type="NCBIfam" id="TIGR02265">
    <property type="entry name" value="Mxa_TIGR02265"/>
    <property type="match status" value="1"/>
</dbReference>
<reference evidence="1 2" key="1">
    <citation type="submission" date="2017-06" db="EMBL/GenBank/DDBJ databases">
        <title>Sequencing and comparative analysis of myxobacterial genomes.</title>
        <authorList>
            <person name="Rupp O."/>
            <person name="Goesmann A."/>
            <person name="Sogaard-Andersen L."/>
        </authorList>
    </citation>
    <scope>NUCLEOTIDE SEQUENCE [LARGE SCALE GENOMIC DNA]</scope>
    <source>
        <strain evidence="1 2">DSM 52655</strain>
    </source>
</reference>
<dbReference type="RefSeq" id="WP_095991504.1">
    <property type="nucleotide sequence ID" value="NZ_CP022098.1"/>
</dbReference>
<dbReference type="InterPro" id="IPR011751">
    <property type="entry name" value="Mxa_paralog_2265"/>
</dbReference>
<name>A0A250JM65_9BACT</name>
<sequence length="207" mass="22319">MQTSACAVDVGPVRVEAAEDLARRLALAIPGDTVRGSLFLGTLDAVRAWAGEAAMLRCVDAGGEPRFKEFFNYPLGAFMRVNAAAAWELAPGCGGWDAAQRLLGQRAAADLLASAAGKALLLLSRCETRRLVGNLPSAYRAAVNHGERTVAWEGFSRGRVIMRRDFMPCSFHEGLLRAVLESTHARGVEVVGSRVDVLDSEYVLSWE</sequence>
<dbReference type="Pfam" id="PF09536">
    <property type="entry name" value="DUF2378"/>
    <property type="match status" value="1"/>
</dbReference>
<proteinExistence type="predicted"/>
<protein>
    <recommendedName>
        <fullName evidence="3">TIGR02265 family protein</fullName>
    </recommendedName>
</protein>
<dbReference type="EMBL" id="CP022098">
    <property type="protein sequence ID" value="ATB44186.1"/>
    <property type="molecule type" value="Genomic_DNA"/>
</dbReference>
<dbReference type="KEGG" id="cfus:CYFUS_009673"/>